<organism evidence="5 6">
    <name type="scientific">candidate division WOR-1 bacterium RIFOXYC2_FULL_46_14</name>
    <dbReference type="NCBI Taxonomy" id="1802587"/>
    <lineage>
        <taxon>Bacteria</taxon>
        <taxon>Bacillati</taxon>
        <taxon>Saganbacteria</taxon>
    </lineage>
</organism>
<gene>
    <name evidence="5" type="ORF">A2438_03945</name>
</gene>
<evidence type="ECO:0000313" key="5">
    <source>
        <dbReference type="EMBL" id="OGC40397.1"/>
    </source>
</evidence>
<dbReference type="GO" id="GO:0004222">
    <property type="term" value="F:metalloendopeptidase activity"/>
    <property type="evidence" value="ECO:0007669"/>
    <property type="project" value="InterPro"/>
</dbReference>
<reference evidence="5 6" key="1">
    <citation type="journal article" date="2016" name="Nat. Commun.">
        <title>Thousands of microbial genomes shed light on interconnected biogeochemical processes in an aquifer system.</title>
        <authorList>
            <person name="Anantharaman K."/>
            <person name="Brown C.T."/>
            <person name="Hug L.A."/>
            <person name="Sharon I."/>
            <person name="Castelle C.J."/>
            <person name="Probst A.J."/>
            <person name="Thomas B.C."/>
            <person name="Singh A."/>
            <person name="Wilkins M.J."/>
            <person name="Karaoz U."/>
            <person name="Brodie E.L."/>
            <person name="Williams K.H."/>
            <person name="Hubbard S.S."/>
            <person name="Banfield J.F."/>
        </authorList>
    </citation>
    <scope>NUCLEOTIDE SEQUENCE [LARGE SCALE GENOMIC DNA]</scope>
</reference>
<evidence type="ECO:0000256" key="1">
    <source>
        <dbReference type="ARBA" id="ARBA00007261"/>
    </source>
</evidence>
<dbReference type="PANTHER" id="PTHR11851:SF49">
    <property type="entry name" value="MITOCHONDRIAL-PROCESSING PEPTIDASE SUBUNIT ALPHA"/>
    <property type="match status" value="1"/>
</dbReference>
<dbReference type="Pfam" id="PF00675">
    <property type="entry name" value="Peptidase_M16"/>
    <property type="match status" value="1"/>
</dbReference>
<dbReference type="EMBL" id="MEUJ01000004">
    <property type="protein sequence ID" value="OGC40397.1"/>
    <property type="molecule type" value="Genomic_DNA"/>
</dbReference>
<dbReference type="PANTHER" id="PTHR11851">
    <property type="entry name" value="METALLOPROTEASE"/>
    <property type="match status" value="1"/>
</dbReference>
<dbReference type="PROSITE" id="PS00143">
    <property type="entry name" value="INSULINASE"/>
    <property type="match status" value="1"/>
</dbReference>
<sequence>MAKIPSVKKTILENGLTVVSEFLPKVRSVAMGITVGTGSSSEEEKNLGITHFIEHMCFKGTEKRSAFQIAKELDEIGGRINAFTSKDMTMFFAVVLDRHLNIAVDVLSDLFLSSKFDFKEMEMERGVILEEINMYEDTPDELIHDFFAETILKGHPSAWPTLGTPQTVKNLKRIDLLEYKAAHYVPDNIIVSFAGNIWHYTAVSLVKKYLGGLKGKKHHLTHLHPKMESQLKLKRKKIDQVHLCLGGRAVSQMDPDRYAFTVLDNILGGSMSSRLFQEVREKRGLAYSIFSSVMPFRDFGIYYIYAGASKANYRKVLDLIMIELSSIKKIGVTAEELKRAKEHLKGTLVLGLESTSARMSFIARSEHFYGKTITIDEIFKKIDEVTQDDILRLAERYFSDKCLTLTMIGDMPRLPKLELAL</sequence>
<evidence type="ECO:0008006" key="7">
    <source>
        <dbReference type="Google" id="ProtNLM"/>
    </source>
</evidence>
<evidence type="ECO:0000259" key="4">
    <source>
        <dbReference type="Pfam" id="PF05193"/>
    </source>
</evidence>
<dbReference type="GO" id="GO:0006508">
    <property type="term" value="P:proteolysis"/>
    <property type="evidence" value="ECO:0007669"/>
    <property type="project" value="InterPro"/>
</dbReference>
<dbReference type="InterPro" id="IPR050361">
    <property type="entry name" value="MPP/UQCRC_Complex"/>
</dbReference>
<comment type="similarity">
    <text evidence="1 2">Belongs to the peptidase M16 family.</text>
</comment>
<evidence type="ECO:0000256" key="2">
    <source>
        <dbReference type="RuleBase" id="RU004447"/>
    </source>
</evidence>
<protein>
    <recommendedName>
        <fullName evidence="7">Peptidase M16</fullName>
    </recommendedName>
</protein>
<dbReference type="Pfam" id="PF05193">
    <property type="entry name" value="Peptidase_M16_C"/>
    <property type="match status" value="1"/>
</dbReference>
<dbReference type="InterPro" id="IPR011249">
    <property type="entry name" value="Metalloenz_LuxS/M16"/>
</dbReference>
<feature type="domain" description="Peptidase M16 C-terminal" evidence="4">
    <location>
        <begin position="172"/>
        <end position="343"/>
    </location>
</feature>
<dbReference type="Gene3D" id="3.30.830.10">
    <property type="entry name" value="Metalloenzyme, LuxS/M16 peptidase-like"/>
    <property type="match status" value="2"/>
</dbReference>
<name>A0A1F4U689_UNCSA</name>
<dbReference type="GO" id="GO:0046872">
    <property type="term" value="F:metal ion binding"/>
    <property type="evidence" value="ECO:0007669"/>
    <property type="project" value="InterPro"/>
</dbReference>
<feature type="domain" description="Peptidase M16 N-terminal" evidence="3">
    <location>
        <begin position="18"/>
        <end position="164"/>
    </location>
</feature>
<dbReference type="InterPro" id="IPR001431">
    <property type="entry name" value="Pept_M16_Zn_BS"/>
</dbReference>
<dbReference type="InterPro" id="IPR011765">
    <property type="entry name" value="Pept_M16_N"/>
</dbReference>
<evidence type="ECO:0000259" key="3">
    <source>
        <dbReference type="Pfam" id="PF00675"/>
    </source>
</evidence>
<dbReference type="AlphaFoldDB" id="A0A1F4U689"/>
<dbReference type="SUPFAM" id="SSF63411">
    <property type="entry name" value="LuxS/MPP-like metallohydrolase"/>
    <property type="match status" value="2"/>
</dbReference>
<dbReference type="InterPro" id="IPR007863">
    <property type="entry name" value="Peptidase_M16_C"/>
</dbReference>
<proteinExistence type="inferred from homology"/>
<accession>A0A1F4U689</accession>
<dbReference type="Proteomes" id="UP000179242">
    <property type="component" value="Unassembled WGS sequence"/>
</dbReference>
<evidence type="ECO:0000313" key="6">
    <source>
        <dbReference type="Proteomes" id="UP000179242"/>
    </source>
</evidence>
<comment type="caution">
    <text evidence="5">The sequence shown here is derived from an EMBL/GenBank/DDBJ whole genome shotgun (WGS) entry which is preliminary data.</text>
</comment>